<dbReference type="Pfam" id="PF01569">
    <property type="entry name" value="PAP2"/>
    <property type="match status" value="1"/>
</dbReference>
<gene>
    <name evidence="3" type="ORF">GCM10011409_31540</name>
</gene>
<proteinExistence type="predicted"/>
<dbReference type="InterPro" id="IPR000326">
    <property type="entry name" value="PAP2/HPO"/>
</dbReference>
<keyword evidence="4" id="KW-1185">Reference proteome</keyword>
<name>A0A9W5TZI5_9BACI</name>
<dbReference type="InterPro" id="IPR036938">
    <property type="entry name" value="PAP2/HPO_sf"/>
</dbReference>
<dbReference type="SMART" id="SM00014">
    <property type="entry name" value="acidPPc"/>
    <property type="match status" value="1"/>
</dbReference>
<dbReference type="EMBL" id="BMJD01000029">
    <property type="protein sequence ID" value="GGB51657.1"/>
    <property type="molecule type" value="Genomic_DNA"/>
</dbReference>
<dbReference type="PANTHER" id="PTHR14969:SF13">
    <property type="entry name" value="AT30094P"/>
    <property type="match status" value="1"/>
</dbReference>
<evidence type="ECO:0000313" key="4">
    <source>
        <dbReference type="Proteomes" id="UP000621492"/>
    </source>
</evidence>
<accession>A0A9W5TZI5</accession>
<evidence type="ECO:0000259" key="2">
    <source>
        <dbReference type="SMART" id="SM00014"/>
    </source>
</evidence>
<feature type="transmembrane region" description="Helical" evidence="1">
    <location>
        <begin position="157"/>
        <end position="175"/>
    </location>
</feature>
<keyword evidence="1" id="KW-0812">Transmembrane</keyword>
<feature type="domain" description="Phosphatidic acid phosphatase type 2/haloperoxidase" evidence="2">
    <location>
        <begin position="87"/>
        <end position="200"/>
    </location>
</feature>
<sequence>MHKKRRYFYLFLLVLLLCTTTLWIIKIDHGTVPYLDQWSRDFVENLAGTKFYFLCRWLTELGSGTFLTPLTIIMGAVLWRMYRDWFTGMMFAGGTLLSYVINIAIKVMVARERPRIFAAAEAEGYSFPSGHAMISMVCYGLLLYFITRKLKSKKAVITVKTGLPILIIVIGISRYMIRVHYLTDVLAGFGFGLLFVLIWIKLYEYLKQLRTRTTPS</sequence>
<dbReference type="SUPFAM" id="SSF48317">
    <property type="entry name" value="Acid phosphatase/Vanadium-dependent haloperoxidase"/>
    <property type="match status" value="1"/>
</dbReference>
<protein>
    <submittedName>
        <fullName evidence="3">Phosphatidylglycerophosphatase B</fullName>
    </submittedName>
</protein>
<dbReference type="AlphaFoldDB" id="A0A9W5TZI5"/>
<dbReference type="CDD" id="cd03392">
    <property type="entry name" value="PAP2_like_2"/>
    <property type="match status" value="1"/>
</dbReference>
<feature type="transmembrane region" description="Helical" evidence="1">
    <location>
        <begin position="181"/>
        <end position="200"/>
    </location>
</feature>
<organism evidence="3 4">
    <name type="scientific">Lentibacillus populi</name>
    <dbReference type="NCBI Taxonomy" id="1827502"/>
    <lineage>
        <taxon>Bacteria</taxon>
        <taxon>Bacillati</taxon>
        <taxon>Bacillota</taxon>
        <taxon>Bacilli</taxon>
        <taxon>Bacillales</taxon>
        <taxon>Bacillaceae</taxon>
        <taxon>Lentibacillus</taxon>
    </lineage>
</organism>
<dbReference type="PANTHER" id="PTHR14969">
    <property type="entry name" value="SPHINGOSINE-1-PHOSPHATE PHOSPHOHYDROLASE"/>
    <property type="match status" value="1"/>
</dbReference>
<evidence type="ECO:0000313" key="3">
    <source>
        <dbReference type="EMBL" id="GGB51657.1"/>
    </source>
</evidence>
<comment type="caution">
    <text evidence="3">The sequence shown here is derived from an EMBL/GenBank/DDBJ whole genome shotgun (WGS) entry which is preliminary data.</text>
</comment>
<feature type="transmembrane region" description="Helical" evidence="1">
    <location>
        <begin position="61"/>
        <end position="79"/>
    </location>
</feature>
<dbReference type="Gene3D" id="1.20.144.10">
    <property type="entry name" value="Phosphatidic acid phosphatase type 2/haloperoxidase"/>
    <property type="match status" value="2"/>
</dbReference>
<feature type="transmembrane region" description="Helical" evidence="1">
    <location>
        <begin position="86"/>
        <end position="105"/>
    </location>
</feature>
<evidence type="ECO:0000256" key="1">
    <source>
        <dbReference type="SAM" id="Phobius"/>
    </source>
</evidence>
<reference evidence="3" key="2">
    <citation type="submission" date="2020-09" db="EMBL/GenBank/DDBJ databases">
        <authorList>
            <person name="Sun Q."/>
            <person name="Zhou Y."/>
        </authorList>
    </citation>
    <scope>NUCLEOTIDE SEQUENCE</scope>
    <source>
        <strain evidence="3">CGMCC 1.15454</strain>
    </source>
</reference>
<dbReference type="RefSeq" id="WP_088049673.1">
    <property type="nucleotide sequence ID" value="NZ_BMJD01000029.1"/>
</dbReference>
<dbReference type="Proteomes" id="UP000621492">
    <property type="component" value="Unassembled WGS sequence"/>
</dbReference>
<keyword evidence="1" id="KW-1133">Transmembrane helix</keyword>
<reference evidence="3" key="1">
    <citation type="journal article" date="2014" name="Int. J. Syst. Evol. Microbiol.">
        <title>Complete genome sequence of Corynebacterium casei LMG S-19264T (=DSM 44701T), isolated from a smear-ripened cheese.</title>
        <authorList>
            <consortium name="US DOE Joint Genome Institute (JGI-PGF)"/>
            <person name="Walter F."/>
            <person name="Albersmeier A."/>
            <person name="Kalinowski J."/>
            <person name="Ruckert C."/>
        </authorList>
    </citation>
    <scope>NUCLEOTIDE SEQUENCE</scope>
    <source>
        <strain evidence="3">CGMCC 1.15454</strain>
    </source>
</reference>
<keyword evidence="1" id="KW-0472">Membrane</keyword>
<feature type="transmembrane region" description="Helical" evidence="1">
    <location>
        <begin position="7"/>
        <end position="25"/>
    </location>
</feature>
<feature type="transmembrane region" description="Helical" evidence="1">
    <location>
        <begin position="125"/>
        <end position="145"/>
    </location>
</feature>